<dbReference type="EMBL" id="CP001133">
    <property type="protein sequence ID" value="ACH64448.1"/>
    <property type="molecule type" value="Genomic_DNA"/>
</dbReference>
<sequence>MYVLENGYNKLVFTVLEFTDDNTAIKAESRWKQTLGTKNTGPYDGFRLNRN</sequence>
<dbReference type="KEGG" id="vfm:VFMJ11_A0733"/>
<organism evidence="1 2">
    <name type="scientific">Aliivibrio fischeri (strain MJ11)</name>
    <name type="common">Vibrio fischeri</name>
    <dbReference type="NCBI Taxonomy" id="388396"/>
    <lineage>
        <taxon>Bacteria</taxon>
        <taxon>Pseudomonadati</taxon>
        <taxon>Pseudomonadota</taxon>
        <taxon>Gammaproteobacteria</taxon>
        <taxon>Vibrionales</taxon>
        <taxon>Vibrionaceae</taxon>
        <taxon>Aliivibrio</taxon>
    </lineage>
</organism>
<dbReference type="AlphaFoldDB" id="B5EUB4"/>
<name>B5EUB4_ALIFM</name>
<reference evidence="2" key="1">
    <citation type="submission" date="2008-08" db="EMBL/GenBank/DDBJ databases">
        <title>Complete sequence of Vibrio fischeri strain MJ11.</title>
        <authorList>
            <person name="Mandel M.J."/>
            <person name="Stabb E.V."/>
            <person name="Ruby E.G."/>
            <person name="Ferriera S."/>
            <person name="Johnson J."/>
            <person name="Kravitz S."/>
            <person name="Beeson K."/>
            <person name="Sutton G."/>
            <person name="Rogers Y.-H."/>
            <person name="Friedman R."/>
            <person name="Frazier M."/>
            <person name="Venter J.C."/>
        </authorList>
    </citation>
    <scope>NUCLEOTIDE SEQUENCE [LARGE SCALE GENOMIC DNA]</scope>
    <source>
        <strain evidence="2">MJ11</strain>
    </source>
</reference>
<proteinExistence type="predicted"/>
<evidence type="ECO:0000313" key="1">
    <source>
        <dbReference type="EMBL" id="ACH64448.1"/>
    </source>
</evidence>
<evidence type="ECO:0000313" key="2">
    <source>
        <dbReference type="Proteomes" id="UP000001857"/>
    </source>
</evidence>
<dbReference type="Proteomes" id="UP000001857">
    <property type="component" value="Chromosome II"/>
</dbReference>
<dbReference type="HOGENOM" id="CLU_3105183_0_0_6"/>
<accession>B5EUB4</accession>
<reference evidence="1 2" key="2">
    <citation type="journal article" date="2009" name="Nature">
        <title>A single regulatory gene is sufficient to alter bacterial host range.</title>
        <authorList>
            <person name="Mandel M.J."/>
            <person name="Wollenberg M.S."/>
            <person name="Stabb E.V."/>
            <person name="Visick K.L."/>
            <person name="Ruby E.G."/>
        </authorList>
    </citation>
    <scope>NUCLEOTIDE SEQUENCE [LARGE SCALE GENOMIC DNA]</scope>
    <source>
        <strain evidence="1 2">MJ11</strain>
    </source>
</reference>
<gene>
    <name evidence="1" type="ordered locus">VFMJ11_A0733</name>
</gene>
<protein>
    <submittedName>
        <fullName evidence="1">Uncharacterized protein</fullName>
    </submittedName>
</protein>